<name>A0A1E2V9M1_9GAMM</name>
<dbReference type="Proteomes" id="UP000094291">
    <property type="component" value="Unassembled WGS sequence"/>
</dbReference>
<dbReference type="AlphaFoldDB" id="A0A1E2V9M1"/>
<proteinExistence type="predicted"/>
<comment type="caution">
    <text evidence="1">The sequence shown here is derived from an EMBL/GenBank/DDBJ whole genome shotgun (WGS) entry which is preliminary data.</text>
</comment>
<reference evidence="1 2" key="1">
    <citation type="submission" date="2016-08" db="EMBL/GenBank/DDBJ databases">
        <authorList>
            <person name="Seilhamer J.J."/>
        </authorList>
    </citation>
    <scope>NUCLEOTIDE SEQUENCE [LARGE SCALE GENOMIC DNA]</scope>
    <source>
        <strain evidence="1 2">PH27A</strain>
    </source>
</reference>
<keyword evidence="2" id="KW-1185">Reference proteome</keyword>
<dbReference type="STRING" id="197479.BFW38_09370"/>
<accession>A0A1E2V9M1</accession>
<dbReference type="RefSeq" id="WP_068998175.1">
    <property type="nucleotide sequence ID" value="NZ_MDTQ01000001.1"/>
</dbReference>
<dbReference type="EMBL" id="MDTQ01000001">
    <property type="protein sequence ID" value="ODC03719.1"/>
    <property type="molecule type" value="Genomic_DNA"/>
</dbReference>
<organism evidence="1 2">
    <name type="scientific">Terasakiispira papahanaumokuakeensis</name>
    <dbReference type="NCBI Taxonomy" id="197479"/>
    <lineage>
        <taxon>Bacteria</taxon>
        <taxon>Pseudomonadati</taxon>
        <taxon>Pseudomonadota</taxon>
        <taxon>Gammaproteobacteria</taxon>
        <taxon>Oceanospirillales</taxon>
        <taxon>Terasakiispira</taxon>
    </lineage>
</organism>
<dbReference type="Pfam" id="PF11578">
    <property type="entry name" value="DUF3237"/>
    <property type="match status" value="1"/>
</dbReference>
<evidence type="ECO:0000313" key="1">
    <source>
        <dbReference type="EMBL" id="ODC03719.1"/>
    </source>
</evidence>
<sequence length="192" mass="21856">MNTEHDLQVPPKRLLSVSLDLDESPCCPAISSRCDASVGGGSFESTDERFRGCILPGHGCFFLEKLHAGLGELEMRYVLKTDRGEHIDVEFHGLMVLTPTGTWLYQQGVFPPPESEYRCTGHHRLAHVPSRLYQFDQSLMLSEITFLTRFRLQISCYASSHEPVQPWPNLDQWVNEPCLDWLPSDHDPSSRQ</sequence>
<protein>
    <submittedName>
        <fullName evidence="1">Uncharacterized protein</fullName>
    </submittedName>
</protein>
<evidence type="ECO:0000313" key="2">
    <source>
        <dbReference type="Proteomes" id="UP000094291"/>
    </source>
</evidence>
<gene>
    <name evidence="1" type="ORF">BFW38_09370</name>
</gene>
<dbReference type="Gene3D" id="2.40.160.20">
    <property type="match status" value="1"/>
</dbReference>